<evidence type="ECO:0000256" key="4">
    <source>
        <dbReference type="ARBA" id="ARBA00022771"/>
    </source>
</evidence>
<dbReference type="OrthoDB" id="5817083at2759"/>
<evidence type="ECO:0000256" key="3">
    <source>
        <dbReference type="ARBA" id="ARBA00022723"/>
    </source>
</evidence>
<dbReference type="Proteomes" id="UP000799429">
    <property type="component" value="Unassembled WGS sequence"/>
</dbReference>
<dbReference type="PROSITE" id="PS51292">
    <property type="entry name" value="ZF_RING_CH"/>
    <property type="match status" value="1"/>
</dbReference>
<dbReference type="SMART" id="SM00744">
    <property type="entry name" value="RINGv"/>
    <property type="match status" value="1"/>
</dbReference>
<reference evidence="10" key="1">
    <citation type="journal article" date="2020" name="Stud. Mycol.">
        <title>101 Dothideomycetes genomes: a test case for predicting lifestyles and emergence of pathogens.</title>
        <authorList>
            <person name="Haridas S."/>
            <person name="Albert R."/>
            <person name="Binder M."/>
            <person name="Bloem J."/>
            <person name="Labutti K."/>
            <person name="Salamov A."/>
            <person name="Andreopoulos B."/>
            <person name="Baker S."/>
            <person name="Barry K."/>
            <person name="Bills G."/>
            <person name="Bluhm B."/>
            <person name="Cannon C."/>
            <person name="Castanera R."/>
            <person name="Culley D."/>
            <person name="Daum C."/>
            <person name="Ezra D."/>
            <person name="Gonzalez J."/>
            <person name="Henrissat B."/>
            <person name="Kuo A."/>
            <person name="Liang C."/>
            <person name="Lipzen A."/>
            <person name="Lutzoni F."/>
            <person name="Magnuson J."/>
            <person name="Mondo S."/>
            <person name="Nolan M."/>
            <person name="Ohm R."/>
            <person name="Pangilinan J."/>
            <person name="Park H.-J."/>
            <person name="Ramirez L."/>
            <person name="Alfaro M."/>
            <person name="Sun H."/>
            <person name="Tritt A."/>
            <person name="Yoshinaga Y."/>
            <person name="Zwiers L.-H."/>
            <person name="Turgeon B."/>
            <person name="Goodwin S."/>
            <person name="Spatafora J."/>
            <person name="Crous P."/>
            <person name="Grigoriev I."/>
        </authorList>
    </citation>
    <scope>NUCLEOTIDE SEQUENCE</scope>
    <source>
        <strain evidence="10">CBS 101060</strain>
    </source>
</reference>
<evidence type="ECO:0000256" key="2">
    <source>
        <dbReference type="ARBA" id="ARBA00022692"/>
    </source>
</evidence>
<dbReference type="InterPro" id="IPR013083">
    <property type="entry name" value="Znf_RING/FYVE/PHD"/>
</dbReference>
<dbReference type="Gene3D" id="3.30.40.10">
    <property type="entry name" value="Zinc/RING finger domain, C3HC4 (zinc finger)"/>
    <property type="match status" value="1"/>
</dbReference>
<feature type="region of interest" description="Disordered" evidence="8">
    <location>
        <begin position="1"/>
        <end position="81"/>
    </location>
</feature>
<dbReference type="AlphaFoldDB" id="A0A9P4SJ52"/>
<evidence type="ECO:0000256" key="1">
    <source>
        <dbReference type="ARBA" id="ARBA00004141"/>
    </source>
</evidence>
<dbReference type="GO" id="GO:0008270">
    <property type="term" value="F:zinc ion binding"/>
    <property type="evidence" value="ECO:0007669"/>
    <property type="project" value="UniProtKB-KW"/>
</dbReference>
<accession>A0A9P4SJ52</accession>
<evidence type="ECO:0000313" key="10">
    <source>
        <dbReference type="EMBL" id="KAF2843638.1"/>
    </source>
</evidence>
<dbReference type="InterPro" id="IPR011016">
    <property type="entry name" value="Znf_RING-CH"/>
</dbReference>
<name>A0A9P4SJ52_9PEZI</name>
<protein>
    <recommendedName>
        <fullName evidence="9">RING-CH-type domain-containing protein</fullName>
    </recommendedName>
</protein>
<evidence type="ECO:0000256" key="7">
    <source>
        <dbReference type="ARBA" id="ARBA00023136"/>
    </source>
</evidence>
<evidence type="ECO:0000313" key="11">
    <source>
        <dbReference type="Proteomes" id="UP000799429"/>
    </source>
</evidence>
<evidence type="ECO:0000256" key="5">
    <source>
        <dbReference type="ARBA" id="ARBA00022833"/>
    </source>
</evidence>
<keyword evidence="7" id="KW-0472">Membrane</keyword>
<dbReference type="GO" id="GO:0016020">
    <property type="term" value="C:membrane"/>
    <property type="evidence" value="ECO:0007669"/>
    <property type="project" value="UniProtKB-SubCell"/>
</dbReference>
<comment type="subcellular location">
    <subcellularLocation>
        <location evidence="1">Membrane</location>
        <topology evidence="1">Multi-pass membrane protein</topology>
    </subcellularLocation>
</comment>
<keyword evidence="6" id="KW-1133">Transmembrane helix</keyword>
<evidence type="ECO:0000256" key="8">
    <source>
        <dbReference type="SAM" id="MobiDB-lite"/>
    </source>
</evidence>
<keyword evidence="5" id="KW-0862">Zinc</keyword>
<keyword evidence="2" id="KW-0812">Transmembrane</keyword>
<dbReference type="PANTHER" id="PTHR46283">
    <property type="entry name" value="E3 UBIQUITIN-PROTEIN LIGASE MARCH5"/>
    <property type="match status" value="1"/>
</dbReference>
<keyword evidence="3" id="KW-0479">Metal-binding</keyword>
<sequence>MASIPPRPASQRRSSPPQDTSQSQASSLPRTDSVALSTISEDSQTLLLNPHSPSTPEWSFQDTSSEPAVPAPVSPTEDSEPRKCWICFSDETEDTPTSSEWRNPCPCALTAHESCLLDWVADLELSNTRRRTGPRGEIQCPQCKSEIKVERPRSVAVHVIRLIEHTAKLLVVPTLAVGAGTMLIQGSFMHGVGTIYAVFGFKDGYQILRPLYDVQHIRTGAIGSYLRSGAFFNNVRLHMNLVTIPPILIASRTKLADSILPVLPLLFFATSSRTEDHINLDRWPPSAALAFSVLPYVRTAYNAYYDKVWAPHERRWLKEIQPRAGQNDEGEPVDPNAVNDIQEIGEDEAVFEINVDLNVGWDDGDEAEEEQNEMDRVAHPFNAPPEDDAAPAPHIPRRPAPQARPAVERQEGNTILSLTKMADTTVGALIFPYLAAAVGDVLRLSLPSALVKPPLQRLGWGKTGEGKPTGLLQTRWGRTLVGGCLFVVVKDALMLYVRWRMARNQRLRQIVDWQGERRKGVGQVAR</sequence>
<feature type="compositionally biased region" description="Polar residues" evidence="8">
    <location>
        <begin position="19"/>
        <end position="62"/>
    </location>
</feature>
<keyword evidence="4" id="KW-0863">Zinc-finger</keyword>
<feature type="compositionally biased region" description="Low complexity" evidence="8">
    <location>
        <begin position="9"/>
        <end position="18"/>
    </location>
</feature>
<dbReference type="Pfam" id="PF12906">
    <property type="entry name" value="RINGv"/>
    <property type="match status" value="1"/>
</dbReference>
<proteinExistence type="predicted"/>
<comment type="caution">
    <text evidence="10">The sequence shown here is derived from an EMBL/GenBank/DDBJ whole genome shotgun (WGS) entry which is preliminary data.</text>
</comment>
<feature type="region of interest" description="Disordered" evidence="8">
    <location>
        <begin position="378"/>
        <end position="409"/>
    </location>
</feature>
<dbReference type="EMBL" id="MU006089">
    <property type="protein sequence ID" value="KAF2843638.1"/>
    <property type="molecule type" value="Genomic_DNA"/>
</dbReference>
<feature type="domain" description="RING-CH-type" evidence="9">
    <location>
        <begin position="76"/>
        <end position="150"/>
    </location>
</feature>
<dbReference type="SUPFAM" id="SSF57850">
    <property type="entry name" value="RING/U-box"/>
    <property type="match status" value="1"/>
</dbReference>
<organism evidence="10 11">
    <name type="scientific">Patellaria atrata CBS 101060</name>
    <dbReference type="NCBI Taxonomy" id="1346257"/>
    <lineage>
        <taxon>Eukaryota</taxon>
        <taxon>Fungi</taxon>
        <taxon>Dikarya</taxon>
        <taxon>Ascomycota</taxon>
        <taxon>Pezizomycotina</taxon>
        <taxon>Dothideomycetes</taxon>
        <taxon>Dothideomycetes incertae sedis</taxon>
        <taxon>Patellariales</taxon>
        <taxon>Patellariaceae</taxon>
        <taxon>Patellaria</taxon>
    </lineage>
</organism>
<evidence type="ECO:0000256" key="6">
    <source>
        <dbReference type="ARBA" id="ARBA00022989"/>
    </source>
</evidence>
<gene>
    <name evidence="10" type="ORF">M501DRAFT_967289</name>
</gene>
<evidence type="ECO:0000259" key="9">
    <source>
        <dbReference type="PROSITE" id="PS51292"/>
    </source>
</evidence>
<keyword evidence="11" id="KW-1185">Reference proteome</keyword>